<evidence type="ECO:0000256" key="6">
    <source>
        <dbReference type="PIRSR" id="PIRSR000410-1"/>
    </source>
</evidence>
<dbReference type="InterPro" id="IPR026024">
    <property type="entry name" value="Chemotaxis_MeTrfase_CheR"/>
</dbReference>
<accession>A0A841HNQ7</accession>
<feature type="binding site" evidence="6">
    <location>
        <position position="163"/>
    </location>
    <ligand>
        <name>S-adenosyl-L-methionine</name>
        <dbReference type="ChEBI" id="CHEBI:59789"/>
    </ligand>
</feature>
<dbReference type="Proteomes" id="UP000588068">
    <property type="component" value="Unassembled WGS sequence"/>
</dbReference>
<dbReference type="RefSeq" id="WP_184333363.1">
    <property type="nucleotide sequence ID" value="NZ_JACHHZ010000003.1"/>
</dbReference>
<evidence type="ECO:0000259" key="7">
    <source>
        <dbReference type="PROSITE" id="PS50123"/>
    </source>
</evidence>
<keyword evidence="9" id="KW-1185">Reference proteome</keyword>
<sequence length="298" mass="33020">MPTSAFHADVHAPAGDNAQFGPVLGDAEFEFIRHVIAENAGIILGPNKRQLVQGRLARRLRELGLPSYESYCAHVRDSGPEELVGLINALTTNVTSFFRENHHFEALSSYMIPEALKRNQTSRRLRIWSAGCSTGEEPYCIAMVLSECLPSGIRWDAKILATDIDSEVINTAQQGIYPSDRLSAVTEARLRRCFRKGVGAHSGQAMIQPDVARLITFRTLNLQHNWPMQGPFDVIFCRNVMIYFDQPTREKLVTRFAGLLAPGGYLCLGHSESIHAGTAPFRLVGKTIYRKHGDGNGA</sequence>
<evidence type="ECO:0000256" key="1">
    <source>
        <dbReference type="ARBA" id="ARBA00001541"/>
    </source>
</evidence>
<protein>
    <recommendedName>
        <fullName evidence="5">Chemotaxis protein methyltransferase</fullName>
        <ecNumber evidence="5">2.1.1.80</ecNumber>
    </recommendedName>
</protein>
<dbReference type="InterPro" id="IPR036804">
    <property type="entry name" value="CheR_N_sf"/>
</dbReference>
<dbReference type="Pfam" id="PF01739">
    <property type="entry name" value="CheR"/>
    <property type="match status" value="1"/>
</dbReference>
<dbReference type="EMBL" id="JACHHZ010000003">
    <property type="protein sequence ID" value="MBB6094254.1"/>
    <property type="molecule type" value="Genomic_DNA"/>
</dbReference>
<dbReference type="Gene3D" id="3.40.50.150">
    <property type="entry name" value="Vaccinia Virus protein VP39"/>
    <property type="match status" value="1"/>
</dbReference>
<dbReference type="PIRSF" id="PIRSF000410">
    <property type="entry name" value="CheR"/>
    <property type="match status" value="1"/>
</dbReference>
<name>A0A841HNQ7_9GAMM</name>
<evidence type="ECO:0000256" key="3">
    <source>
        <dbReference type="ARBA" id="ARBA00022679"/>
    </source>
</evidence>
<dbReference type="SUPFAM" id="SSF53335">
    <property type="entry name" value="S-adenosyl-L-methionine-dependent methyltransferases"/>
    <property type="match status" value="1"/>
</dbReference>
<dbReference type="Pfam" id="PF03705">
    <property type="entry name" value="CheR_N"/>
    <property type="match status" value="1"/>
</dbReference>
<evidence type="ECO:0000313" key="8">
    <source>
        <dbReference type="EMBL" id="MBB6094254.1"/>
    </source>
</evidence>
<dbReference type="PROSITE" id="PS50123">
    <property type="entry name" value="CHER"/>
    <property type="match status" value="1"/>
</dbReference>
<dbReference type="PRINTS" id="PR00996">
    <property type="entry name" value="CHERMTFRASE"/>
</dbReference>
<dbReference type="GO" id="GO:0032259">
    <property type="term" value="P:methylation"/>
    <property type="evidence" value="ECO:0007669"/>
    <property type="project" value="UniProtKB-KW"/>
</dbReference>
<dbReference type="Gene3D" id="1.10.155.10">
    <property type="entry name" value="Chemotaxis receptor methyltransferase CheR, N-terminal domain"/>
    <property type="match status" value="1"/>
</dbReference>
<dbReference type="EC" id="2.1.1.80" evidence="5"/>
<dbReference type="PANTHER" id="PTHR24422:SF19">
    <property type="entry name" value="CHEMOTAXIS PROTEIN METHYLTRANSFERASE"/>
    <property type="match status" value="1"/>
</dbReference>
<dbReference type="SUPFAM" id="SSF47757">
    <property type="entry name" value="Chemotaxis receptor methyltransferase CheR, N-terminal domain"/>
    <property type="match status" value="1"/>
</dbReference>
<keyword evidence="4 5" id="KW-0949">S-adenosyl-L-methionine</keyword>
<dbReference type="InterPro" id="IPR022641">
    <property type="entry name" value="CheR_N"/>
</dbReference>
<dbReference type="SMART" id="SM00138">
    <property type="entry name" value="MeTrc"/>
    <property type="match status" value="1"/>
</dbReference>
<comment type="caution">
    <text evidence="8">The sequence shown here is derived from an EMBL/GenBank/DDBJ whole genome shotgun (WGS) entry which is preliminary data.</text>
</comment>
<feature type="binding site" evidence="6">
    <location>
        <position position="137"/>
    </location>
    <ligand>
        <name>S-adenosyl-L-methionine</name>
        <dbReference type="ChEBI" id="CHEBI:59789"/>
    </ligand>
</feature>
<feature type="binding site" evidence="6">
    <location>
        <begin position="221"/>
        <end position="222"/>
    </location>
    <ligand>
        <name>S-adenosyl-L-methionine</name>
        <dbReference type="ChEBI" id="CHEBI:59789"/>
    </ligand>
</feature>
<gene>
    <name evidence="8" type="ORF">HNQ60_003135</name>
</gene>
<evidence type="ECO:0000256" key="4">
    <source>
        <dbReference type="ARBA" id="ARBA00022691"/>
    </source>
</evidence>
<keyword evidence="2 5" id="KW-0489">Methyltransferase</keyword>
<feature type="binding site" evidence="6">
    <location>
        <position position="99"/>
    </location>
    <ligand>
        <name>S-adenosyl-L-methionine</name>
        <dbReference type="ChEBI" id="CHEBI:59789"/>
    </ligand>
</feature>
<comment type="catalytic activity">
    <reaction evidence="1 5">
        <text>L-glutamyl-[protein] + S-adenosyl-L-methionine = [protein]-L-glutamate 5-O-methyl ester + S-adenosyl-L-homocysteine</text>
        <dbReference type="Rhea" id="RHEA:24452"/>
        <dbReference type="Rhea" id="RHEA-COMP:10208"/>
        <dbReference type="Rhea" id="RHEA-COMP:10311"/>
        <dbReference type="ChEBI" id="CHEBI:29973"/>
        <dbReference type="ChEBI" id="CHEBI:57856"/>
        <dbReference type="ChEBI" id="CHEBI:59789"/>
        <dbReference type="ChEBI" id="CHEBI:82795"/>
        <dbReference type="EC" id="2.1.1.80"/>
    </reaction>
</comment>
<dbReference type="GO" id="GO:0008983">
    <property type="term" value="F:protein-glutamate O-methyltransferase activity"/>
    <property type="evidence" value="ECO:0007669"/>
    <property type="project" value="UniProtKB-EC"/>
</dbReference>
<evidence type="ECO:0000256" key="2">
    <source>
        <dbReference type="ARBA" id="ARBA00022603"/>
    </source>
</evidence>
<dbReference type="AlphaFoldDB" id="A0A841HNQ7"/>
<keyword evidence="3 5" id="KW-0808">Transferase</keyword>
<organism evidence="8 9">
    <name type="scientific">Povalibacter uvarum</name>
    <dbReference type="NCBI Taxonomy" id="732238"/>
    <lineage>
        <taxon>Bacteria</taxon>
        <taxon>Pseudomonadati</taxon>
        <taxon>Pseudomonadota</taxon>
        <taxon>Gammaproteobacteria</taxon>
        <taxon>Steroidobacterales</taxon>
        <taxon>Steroidobacteraceae</taxon>
        <taxon>Povalibacter</taxon>
    </lineage>
</organism>
<dbReference type="PANTHER" id="PTHR24422">
    <property type="entry name" value="CHEMOTAXIS PROTEIN METHYLTRANSFERASE"/>
    <property type="match status" value="1"/>
</dbReference>
<evidence type="ECO:0000256" key="5">
    <source>
        <dbReference type="PIRNR" id="PIRNR000410"/>
    </source>
</evidence>
<feature type="binding site" evidence="6">
    <location>
        <position position="93"/>
    </location>
    <ligand>
        <name>S-adenosyl-L-methionine</name>
        <dbReference type="ChEBI" id="CHEBI:59789"/>
    </ligand>
</feature>
<feature type="domain" description="CheR-type methyltransferase" evidence="7">
    <location>
        <begin position="24"/>
        <end position="294"/>
    </location>
</feature>
<dbReference type="InterPro" id="IPR022642">
    <property type="entry name" value="CheR_C"/>
</dbReference>
<evidence type="ECO:0000313" key="9">
    <source>
        <dbReference type="Proteomes" id="UP000588068"/>
    </source>
</evidence>
<dbReference type="InterPro" id="IPR029063">
    <property type="entry name" value="SAM-dependent_MTases_sf"/>
</dbReference>
<feature type="binding site" evidence="6">
    <location>
        <position position="95"/>
    </location>
    <ligand>
        <name>S-adenosyl-L-methionine</name>
        <dbReference type="ChEBI" id="CHEBI:59789"/>
    </ligand>
</feature>
<dbReference type="InterPro" id="IPR000780">
    <property type="entry name" value="CheR_MeTrfase"/>
</dbReference>
<comment type="function">
    <text evidence="5">Methylation of the membrane-bound methyl-accepting chemotaxis proteins (MCP) to form gamma-glutamyl methyl ester residues in MCP.</text>
</comment>
<proteinExistence type="predicted"/>
<dbReference type="InterPro" id="IPR050903">
    <property type="entry name" value="Bact_Chemotaxis_MeTrfase"/>
</dbReference>
<feature type="binding site" evidence="6">
    <location>
        <begin position="238"/>
        <end position="239"/>
    </location>
    <ligand>
        <name>S-adenosyl-L-methionine</name>
        <dbReference type="ChEBI" id="CHEBI:59789"/>
    </ligand>
</feature>
<reference evidence="8 9" key="1">
    <citation type="submission" date="2020-08" db="EMBL/GenBank/DDBJ databases">
        <title>Genomic Encyclopedia of Type Strains, Phase IV (KMG-IV): sequencing the most valuable type-strain genomes for metagenomic binning, comparative biology and taxonomic classification.</title>
        <authorList>
            <person name="Goeker M."/>
        </authorList>
    </citation>
    <scope>NUCLEOTIDE SEQUENCE [LARGE SCALE GENOMIC DNA]</scope>
    <source>
        <strain evidence="8 9">DSM 26723</strain>
    </source>
</reference>